<feature type="compositionally biased region" description="Polar residues" evidence="1">
    <location>
        <begin position="172"/>
        <end position="183"/>
    </location>
</feature>
<gene>
    <name evidence="2" type="ORF">PIB30_064572</name>
</gene>
<feature type="compositionally biased region" description="Basic and acidic residues" evidence="1">
    <location>
        <begin position="11"/>
        <end position="25"/>
    </location>
</feature>
<accession>A0ABU6TLK2</accession>
<sequence length="192" mass="22550">MEGEAQVNADRSNKSERFLSTKPHWPKDSKKEIFRVTLTKHKAKQKKWKLEYYILDDLPNPTNNIIWVIDSRDNCHKFTLTKKGDKRYVSAEDLNMLKQLYPTIKVEFQLELWYIKWGLFDGIVWDEQFNEVASRVVKSLYVKHILPTWILKLISQDFKLCYLEGHSVANSGVTSASNKTPSTLKRRNLEST</sequence>
<dbReference type="EMBL" id="JASCZI010091252">
    <property type="protein sequence ID" value="MED6149646.1"/>
    <property type="molecule type" value="Genomic_DNA"/>
</dbReference>
<name>A0ABU6TLK2_9FABA</name>
<comment type="caution">
    <text evidence="2">The sequence shown here is derived from an EMBL/GenBank/DDBJ whole genome shotgun (WGS) entry which is preliminary data.</text>
</comment>
<organism evidence="2 3">
    <name type="scientific">Stylosanthes scabra</name>
    <dbReference type="NCBI Taxonomy" id="79078"/>
    <lineage>
        <taxon>Eukaryota</taxon>
        <taxon>Viridiplantae</taxon>
        <taxon>Streptophyta</taxon>
        <taxon>Embryophyta</taxon>
        <taxon>Tracheophyta</taxon>
        <taxon>Spermatophyta</taxon>
        <taxon>Magnoliopsida</taxon>
        <taxon>eudicotyledons</taxon>
        <taxon>Gunneridae</taxon>
        <taxon>Pentapetalae</taxon>
        <taxon>rosids</taxon>
        <taxon>fabids</taxon>
        <taxon>Fabales</taxon>
        <taxon>Fabaceae</taxon>
        <taxon>Papilionoideae</taxon>
        <taxon>50 kb inversion clade</taxon>
        <taxon>dalbergioids sensu lato</taxon>
        <taxon>Dalbergieae</taxon>
        <taxon>Pterocarpus clade</taxon>
        <taxon>Stylosanthes</taxon>
    </lineage>
</organism>
<proteinExistence type="predicted"/>
<evidence type="ECO:0000256" key="1">
    <source>
        <dbReference type="SAM" id="MobiDB-lite"/>
    </source>
</evidence>
<feature type="region of interest" description="Disordered" evidence="1">
    <location>
        <begin position="1"/>
        <end position="25"/>
    </location>
</feature>
<keyword evidence="3" id="KW-1185">Reference proteome</keyword>
<reference evidence="2 3" key="1">
    <citation type="journal article" date="2023" name="Plants (Basel)">
        <title>Bridging the Gap: Combining Genomics and Transcriptomics Approaches to Understand Stylosanthes scabra, an Orphan Legume from the Brazilian Caatinga.</title>
        <authorList>
            <person name="Ferreira-Neto J.R.C."/>
            <person name="da Silva M.D."/>
            <person name="Binneck E."/>
            <person name="de Melo N.F."/>
            <person name="da Silva R.H."/>
            <person name="de Melo A.L.T.M."/>
            <person name="Pandolfi V."/>
            <person name="Bustamante F.O."/>
            <person name="Brasileiro-Vidal A.C."/>
            <person name="Benko-Iseppon A.M."/>
        </authorList>
    </citation>
    <scope>NUCLEOTIDE SEQUENCE [LARGE SCALE GENOMIC DNA]</scope>
    <source>
        <tissue evidence="2">Leaves</tissue>
    </source>
</reference>
<evidence type="ECO:0000313" key="3">
    <source>
        <dbReference type="Proteomes" id="UP001341840"/>
    </source>
</evidence>
<feature type="region of interest" description="Disordered" evidence="1">
    <location>
        <begin position="172"/>
        <end position="192"/>
    </location>
</feature>
<protein>
    <submittedName>
        <fullName evidence="2">Uncharacterized protein</fullName>
    </submittedName>
</protein>
<dbReference type="Proteomes" id="UP001341840">
    <property type="component" value="Unassembled WGS sequence"/>
</dbReference>
<evidence type="ECO:0000313" key="2">
    <source>
        <dbReference type="EMBL" id="MED6149646.1"/>
    </source>
</evidence>